<feature type="region of interest" description="Disordered" evidence="7">
    <location>
        <begin position="1"/>
        <end position="88"/>
    </location>
</feature>
<keyword evidence="5" id="KW-0333">Golgi apparatus</keyword>
<feature type="domain" description="FAD dependent oxidoreductase" evidence="8">
    <location>
        <begin position="761"/>
        <end position="1146"/>
    </location>
</feature>
<dbReference type="InterPro" id="IPR048361">
    <property type="entry name" value="Vps52_C"/>
</dbReference>
<dbReference type="InterPro" id="IPR006076">
    <property type="entry name" value="FAD-dep_OxRdtase"/>
</dbReference>
<dbReference type="VEuPathDB" id="FungiDB:EMCG_06824"/>
<protein>
    <submittedName>
        <fullName evidence="11">Uncharacterized protein</fullName>
    </submittedName>
</protein>
<keyword evidence="4" id="KW-0653">Protein transport</keyword>
<dbReference type="SUPFAM" id="SSF51905">
    <property type="entry name" value="FAD/NAD(P)-binding domain"/>
    <property type="match status" value="1"/>
</dbReference>
<dbReference type="Pfam" id="PF20655">
    <property type="entry name" value="Vps52_C"/>
    <property type="match status" value="1"/>
</dbReference>
<evidence type="ECO:0000256" key="2">
    <source>
        <dbReference type="ARBA" id="ARBA00008180"/>
    </source>
</evidence>
<evidence type="ECO:0000259" key="10">
    <source>
        <dbReference type="Pfam" id="PF20655"/>
    </source>
</evidence>
<dbReference type="Gene3D" id="3.30.9.10">
    <property type="entry name" value="D-Amino Acid Oxidase, subunit A, domain 2"/>
    <property type="match status" value="1"/>
</dbReference>
<organism evidence="11 12">
    <name type="scientific">[Emmonsia] crescens</name>
    <dbReference type="NCBI Taxonomy" id="73230"/>
    <lineage>
        <taxon>Eukaryota</taxon>
        <taxon>Fungi</taxon>
        <taxon>Dikarya</taxon>
        <taxon>Ascomycota</taxon>
        <taxon>Pezizomycotina</taxon>
        <taxon>Eurotiomycetes</taxon>
        <taxon>Eurotiomycetidae</taxon>
        <taxon>Onygenales</taxon>
        <taxon>Ajellomycetaceae</taxon>
        <taxon>Emergomyces</taxon>
    </lineage>
</organism>
<comment type="similarity">
    <text evidence="2">Belongs to the VPS52 family.</text>
</comment>
<evidence type="ECO:0000256" key="7">
    <source>
        <dbReference type="SAM" id="MobiDB-lite"/>
    </source>
</evidence>
<evidence type="ECO:0000259" key="8">
    <source>
        <dbReference type="Pfam" id="PF01266"/>
    </source>
</evidence>
<feature type="region of interest" description="Disordered" evidence="7">
    <location>
        <begin position="948"/>
        <end position="969"/>
    </location>
</feature>
<dbReference type="PANTHER" id="PTHR14190:SF7">
    <property type="entry name" value="VACUOLAR PROTEIN SORTING-ASSOCIATED PROTEIN 52 HOMOLOG"/>
    <property type="match status" value="1"/>
</dbReference>
<accession>A0A2B7Z6F8</accession>
<evidence type="ECO:0000256" key="1">
    <source>
        <dbReference type="ARBA" id="ARBA00004601"/>
    </source>
</evidence>
<gene>
    <name evidence="11" type="ORF">GX50_07760</name>
</gene>
<feature type="compositionally biased region" description="Polar residues" evidence="7">
    <location>
        <begin position="71"/>
        <end position="87"/>
    </location>
</feature>
<evidence type="ECO:0000256" key="3">
    <source>
        <dbReference type="ARBA" id="ARBA00022448"/>
    </source>
</evidence>
<proteinExistence type="inferred from homology"/>
<name>A0A2B7Z6F8_9EURO</name>
<dbReference type="GO" id="GO:0006896">
    <property type="term" value="P:Golgi to vacuole transport"/>
    <property type="evidence" value="ECO:0007669"/>
    <property type="project" value="TreeGrafter"/>
</dbReference>
<dbReference type="GO" id="GO:0005829">
    <property type="term" value="C:cytosol"/>
    <property type="evidence" value="ECO:0007669"/>
    <property type="project" value="GOC"/>
</dbReference>
<comment type="caution">
    <text evidence="11">The sequence shown here is derived from an EMBL/GenBank/DDBJ whole genome shotgun (WGS) entry which is preliminary data.</text>
</comment>
<dbReference type="EMBL" id="PDND01000237">
    <property type="protein sequence ID" value="PGH29496.1"/>
    <property type="molecule type" value="Genomic_DNA"/>
</dbReference>
<dbReference type="GO" id="GO:0042147">
    <property type="term" value="P:retrograde transport, endosome to Golgi"/>
    <property type="evidence" value="ECO:0007669"/>
    <property type="project" value="TreeGrafter"/>
</dbReference>
<dbReference type="InterPro" id="IPR007258">
    <property type="entry name" value="Vps52"/>
</dbReference>
<dbReference type="GO" id="GO:0032456">
    <property type="term" value="P:endocytic recycling"/>
    <property type="evidence" value="ECO:0007669"/>
    <property type="project" value="TreeGrafter"/>
</dbReference>
<dbReference type="Pfam" id="PF01266">
    <property type="entry name" value="DAO"/>
    <property type="match status" value="1"/>
</dbReference>
<dbReference type="STRING" id="73230.A0A2B7Z6F8"/>
<keyword evidence="6" id="KW-0175">Coiled coil</keyword>
<evidence type="ECO:0000256" key="6">
    <source>
        <dbReference type="SAM" id="Coils"/>
    </source>
</evidence>
<dbReference type="AlphaFoldDB" id="A0A2B7Z6F8"/>
<feature type="compositionally biased region" description="Polar residues" evidence="7">
    <location>
        <begin position="13"/>
        <end position="22"/>
    </location>
</feature>
<evidence type="ECO:0000256" key="4">
    <source>
        <dbReference type="ARBA" id="ARBA00022927"/>
    </source>
</evidence>
<dbReference type="Gene3D" id="3.50.50.60">
    <property type="entry name" value="FAD/NAD(P)-binding domain"/>
    <property type="match status" value="1"/>
</dbReference>
<feature type="compositionally biased region" description="Acidic residues" evidence="7">
    <location>
        <begin position="958"/>
        <end position="969"/>
    </location>
</feature>
<feature type="domain" description="Vps52 coiled-coil" evidence="9">
    <location>
        <begin position="171"/>
        <end position="344"/>
    </location>
</feature>
<sequence>MWLDRFSAHPSASGASTPSTRGYSPARRSQHPQHLSAAAQPTRPAFSPRSSSLSLSLASSPNASTTSLPNTLRQANGPSLHRQNSSKLDQHVVDPLEVLYNIIGKRPTEADTPTISVVHAAATVDLKPECLVENIDFGELSLEQFVEQKQRQKEEERKSKRYVDVQTIEQYEKERDRFQDLHGAITGCDDVLKSVESYLSRFQTDLGAVSAEIESLQSRSAQLNSQLENRRNLERLLGPAVEEVSVSPKVVRLISEGPINQEWVKALNEVEMRSANIEANTSTANNVKAVEDIKPLLSDLKAKAIERIRDYLVAQIKAIRSPNINAQIIQQQSLIKYKDLYGFLSKNHPALAGEISQAYINTMRWYYLSNFTRYHQALEKLRIHSAERNDLLGGDPSAQRGSNIFPGGRNPTYDPFALGRRMDILKSTNHTALPSYLAEENSSHTNINPNININPKTQPIVHGLETPFRNFNLALIDNISAEYSFVTEMFATKTQSLHTSSRRVIEMFEPVFALGHTLTKHLIDTSTDCLGILLCVRLNQHFAFELQRRKVPVADSYVNGINMLLWPRFQMVMDLHTESIKRVAAATSTHGSSSTGSALSLSLSDSTNTNKQSSSFSSASSASSSAPHFLTQRFGQFLQGILALSSEAGDDEPVSNSLARLRAEFDALLPKLAKAANGGDGRGRERFLWSNYSLVGTIISDTRGKLAEEVKEVISLPLMLPRSLTLIRTNTATSTCTWGSKRNGIKLFSTCIATNADFTHAIIGGGIVGLSIARHLSARPNTSTILLERHAALGTETTSRNSEVIHAGLYYPPSSLKTQLCIRGKHLLYDLCASSSHHNIPHRQTSKWILAQDAEQLERLQRMHEHAAELGVPTRFLGREEIARREPDVRARAGVLESPSTGIVDSHALMACLQAGFEERGGDVALLTVVSRVEKVGTGGGYKIYTRSAGTTGREAEGSTEEEEEEEEGVATITAETVINAAGHNACAISNMLLPPDRHVHPAYAKGTYFSYAASSPKPRTLLYPAPKPGLGGLGTHLTLDMAGQVRFGPDVEWVDGPEDLVPSVGRLEEAMREIREYLPGVRPEAIGLDYCGVRPKLAGKEGEDKGAFRDFVVREEEGFEGFVNLLGIESPGLTSALAIGERVEELLYG</sequence>
<feature type="coiled-coil region" evidence="6">
    <location>
        <begin position="206"/>
        <end position="233"/>
    </location>
</feature>
<evidence type="ECO:0000259" key="9">
    <source>
        <dbReference type="Pfam" id="PF04129"/>
    </source>
</evidence>
<dbReference type="GO" id="GO:0000938">
    <property type="term" value="C:GARP complex"/>
    <property type="evidence" value="ECO:0007669"/>
    <property type="project" value="TreeGrafter"/>
</dbReference>
<dbReference type="GO" id="GO:0015031">
    <property type="term" value="P:protein transport"/>
    <property type="evidence" value="ECO:0007669"/>
    <property type="project" value="UniProtKB-KW"/>
</dbReference>
<dbReference type="Pfam" id="PF04129">
    <property type="entry name" value="Vps52_CC"/>
    <property type="match status" value="1"/>
</dbReference>
<dbReference type="GO" id="GO:0019905">
    <property type="term" value="F:syntaxin binding"/>
    <property type="evidence" value="ECO:0007669"/>
    <property type="project" value="TreeGrafter"/>
</dbReference>
<feature type="compositionally biased region" description="Low complexity" evidence="7">
    <location>
        <begin position="50"/>
        <end position="70"/>
    </location>
</feature>
<dbReference type="Proteomes" id="UP000226031">
    <property type="component" value="Unassembled WGS sequence"/>
</dbReference>
<evidence type="ECO:0000313" key="11">
    <source>
        <dbReference type="EMBL" id="PGH29496.1"/>
    </source>
</evidence>
<feature type="domain" description="Vps52 C-terminal" evidence="10">
    <location>
        <begin position="361"/>
        <end position="712"/>
    </location>
</feature>
<dbReference type="VEuPathDB" id="FungiDB:EMCG_06823"/>
<keyword evidence="12" id="KW-1185">Reference proteome</keyword>
<keyword evidence="3" id="KW-0813">Transport</keyword>
<evidence type="ECO:0000313" key="12">
    <source>
        <dbReference type="Proteomes" id="UP000226031"/>
    </source>
</evidence>
<reference evidence="11 12" key="1">
    <citation type="submission" date="2017-10" db="EMBL/GenBank/DDBJ databases">
        <title>Comparative genomics in systemic dimorphic fungi from Ajellomycetaceae.</title>
        <authorList>
            <person name="Munoz J.F."/>
            <person name="Mcewen J.G."/>
            <person name="Clay O.K."/>
            <person name="Cuomo C.A."/>
        </authorList>
    </citation>
    <scope>NUCLEOTIDE SEQUENCE [LARGE SCALE GENOMIC DNA]</scope>
    <source>
        <strain evidence="11 12">UAMH4076</strain>
    </source>
</reference>
<comment type="subcellular location">
    <subcellularLocation>
        <location evidence="1">Golgi apparatus</location>
        <location evidence="1">trans-Golgi network</location>
    </subcellularLocation>
</comment>
<dbReference type="InterPro" id="IPR048319">
    <property type="entry name" value="Vps52_CC"/>
</dbReference>
<dbReference type="InterPro" id="IPR036188">
    <property type="entry name" value="FAD/NAD-bd_sf"/>
</dbReference>
<evidence type="ECO:0000256" key="5">
    <source>
        <dbReference type="ARBA" id="ARBA00023034"/>
    </source>
</evidence>
<dbReference type="PANTHER" id="PTHR14190">
    <property type="entry name" value="SUPPRESSOR OF ACTIN MUTATIONS 2/VACUOLAR PROTEIN SORTING 52"/>
    <property type="match status" value="1"/>
</dbReference>